<evidence type="ECO:0000313" key="4">
    <source>
        <dbReference type="Proteomes" id="UP000480178"/>
    </source>
</evidence>
<evidence type="ECO:0000256" key="2">
    <source>
        <dbReference type="SAM" id="Phobius"/>
    </source>
</evidence>
<dbReference type="Pfam" id="PF13432">
    <property type="entry name" value="TPR_16"/>
    <property type="match status" value="1"/>
</dbReference>
<feature type="transmembrane region" description="Helical" evidence="2">
    <location>
        <begin position="40"/>
        <end position="61"/>
    </location>
</feature>
<dbReference type="Proteomes" id="UP000480178">
    <property type="component" value="Chromosome"/>
</dbReference>
<accession>A0A6C0GE94</accession>
<organism evidence="3 4">
    <name type="scientific">Rhodocytophaga rosea</name>
    <dbReference type="NCBI Taxonomy" id="2704465"/>
    <lineage>
        <taxon>Bacteria</taxon>
        <taxon>Pseudomonadati</taxon>
        <taxon>Bacteroidota</taxon>
        <taxon>Cytophagia</taxon>
        <taxon>Cytophagales</taxon>
        <taxon>Rhodocytophagaceae</taxon>
        <taxon>Rhodocytophaga</taxon>
    </lineage>
</organism>
<dbReference type="InterPro" id="IPR011990">
    <property type="entry name" value="TPR-like_helical_dom_sf"/>
</dbReference>
<evidence type="ECO:0000256" key="1">
    <source>
        <dbReference type="PROSITE-ProRule" id="PRU00339"/>
    </source>
</evidence>
<evidence type="ECO:0000313" key="3">
    <source>
        <dbReference type="EMBL" id="QHT66072.1"/>
    </source>
</evidence>
<feature type="repeat" description="TPR" evidence="1">
    <location>
        <begin position="147"/>
        <end position="180"/>
    </location>
</feature>
<keyword evidence="2" id="KW-1133">Transmembrane helix</keyword>
<keyword evidence="1" id="KW-0802">TPR repeat</keyword>
<keyword evidence="2" id="KW-0812">Transmembrane</keyword>
<keyword evidence="2" id="KW-0472">Membrane</keyword>
<reference evidence="3 4" key="1">
    <citation type="submission" date="2020-01" db="EMBL/GenBank/DDBJ databases">
        <authorList>
            <person name="Kim M.K."/>
        </authorList>
    </citation>
    <scope>NUCLEOTIDE SEQUENCE [LARGE SCALE GENOMIC DNA]</scope>
    <source>
        <strain evidence="3 4">172606-1</strain>
    </source>
</reference>
<dbReference type="KEGG" id="rhoz:GXP67_05020"/>
<dbReference type="SUPFAM" id="SSF48452">
    <property type="entry name" value="TPR-like"/>
    <property type="match status" value="1"/>
</dbReference>
<protein>
    <submittedName>
        <fullName evidence="3">Tetratricopeptide repeat protein</fullName>
    </submittedName>
</protein>
<dbReference type="RefSeq" id="WP_162442145.1">
    <property type="nucleotide sequence ID" value="NZ_CP048222.1"/>
</dbReference>
<dbReference type="PROSITE" id="PS50293">
    <property type="entry name" value="TPR_REGION"/>
    <property type="match status" value="1"/>
</dbReference>
<proteinExistence type="predicted"/>
<dbReference type="PROSITE" id="PS50005">
    <property type="entry name" value="TPR"/>
    <property type="match status" value="1"/>
</dbReference>
<dbReference type="SMART" id="SM00028">
    <property type="entry name" value="TPR"/>
    <property type="match status" value="2"/>
</dbReference>
<gene>
    <name evidence="3" type="ORF">GXP67_05020</name>
</gene>
<sequence length="236" mass="25934">MAKKIIDASGSKLMEKPVTPAAEGKSSEEIFQKLQRNRNIVIGLAGALILIVGGWIGFNYYKNTQNQEAQSLMFPAVYHFETDSLKKALDGDGLHEGLTAIADDYGMTKAGNLANFYVGVSYLKQGKFDEAINYLKDFSSSDVLVQARAYSLIGDAYMEKNQVADAVSYYEKAANYEPNEFFTPQYLTKLAIAQEVSKNNEAAIASYNKIIETYPNSSEAANAKKFKAKLEGLAGK</sequence>
<dbReference type="Pfam" id="PF13174">
    <property type="entry name" value="TPR_6"/>
    <property type="match status" value="1"/>
</dbReference>
<name>A0A6C0GE94_9BACT</name>
<dbReference type="Gene3D" id="1.25.40.10">
    <property type="entry name" value="Tetratricopeptide repeat domain"/>
    <property type="match status" value="1"/>
</dbReference>
<dbReference type="EMBL" id="CP048222">
    <property type="protein sequence ID" value="QHT66072.1"/>
    <property type="molecule type" value="Genomic_DNA"/>
</dbReference>
<dbReference type="AlphaFoldDB" id="A0A6C0GE94"/>
<keyword evidence="4" id="KW-1185">Reference proteome</keyword>
<dbReference type="InterPro" id="IPR019734">
    <property type="entry name" value="TPR_rpt"/>
</dbReference>